<evidence type="ECO:0000256" key="6">
    <source>
        <dbReference type="ARBA" id="ARBA00023242"/>
    </source>
</evidence>
<dbReference type="SUPFAM" id="SSF46689">
    <property type="entry name" value="Homeodomain-like"/>
    <property type="match status" value="1"/>
</dbReference>
<dbReference type="GO" id="GO:0005634">
    <property type="term" value="C:nucleus"/>
    <property type="evidence" value="ECO:0007669"/>
    <property type="project" value="UniProtKB-SubCell"/>
</dbReference>
<dbReference type="InterPro" id="IPR009057">
    <property type="entry name" value="Homeodomain-like_sf"/>
</dbReference>
<dbReference type="Pfam" id="PF00249">
    <property type="entry name" value="Myb_DNA-binding"/>
    <property type="match status" value="1"/>
</dbReference>
<evidence type="ECO:0000256" key="7">
    <source>
        <dbReference type="SAM" id="MobiDB-lite"/>
    </source>
</evidence>
<evidence type="ECO:0000313" key="10">
    <source>
        <dbReference type="Proteomes" id="UP001054252"/>
    </source>
</evidence>
<dbReference type="InterPro" id="IPR006447">
    <property type="entry name" value="Myb_dom_plants"/>
</dbReference>
<evidence type="ECO:0000256" key="3">
    <source>
        <dbReference type="ARBA" id="ARBA00022782"/>
    </source>
</evidence>
<dbReference type="PANTHER" id="PTHR31496:SF53">
    <property type="entry name" value="MYB-LIKE DOMAIN-CONTAINING PROTEIN"/>
    <property type="match status" value="1"/>
</dbReference>
<gene>
    <name evidence="9" type="ORF">SLEP1_g31435</name>
</gene>
<evidence type="ECO:0000256" key="1">
    <source>
        <dbReference type="ARBA" id="ARBA00004123"/>
    </source>
</evidence>
<name>A0AAV5K8D3_9ROSI</name>
<comment type="subcellular location">
    <subcellularLocation>
        <location evidence="1">Nucleus</location>
    </subcellularLocation>
</comment>
<feature type="compositionally biased region" description="Polar residues" evidence="7">
    <location>
        <begin position="29"/>
        <end position="41"/>
    </location>
</feature>
<keyword evidence="10" id="KW-1185">Reference proteome</keyword>
<evidence type="ECO:0000256" key="5">
    <source>
        <dbReference type="ARBA" id="ARBA00023163"/>
    </source>
</evidence>
<dbReference type="InterPro" id="IPR001005">
    <property type="entry name" value="SANT/Myb"/>
</dbReference>
<keyword evidence="6" id="KW-0539">Nucleus</keyword>
<dbReference type="GO" id="GO:0000976">
    <property type="term" value="F:transcription cis-regulatory region binding"/>
    <property type="evidence" value="ECO:0007669"/>
    <property type="project" value="InterPro"/>
</dbReference>
<evidence type="ECO:0000259" key="8">
    <source>
        <dbReference type="Pfam" id="PF00249"/>
    </source>
</evidence>
<evidence type="ECO:0000256" key="2">
    <source>
        <dbReference type="ARBA" id="ARBA00022473"/>
    </source>
</evidence>
<feature type="region of interest" description="Disordered" evidence="7">
    <location>
        <begin position="265"/>
        <end position="395"/>
    </location>
</feature>
<accession>A0AAV5K8D3</accession>
<feature type="region of interest" description="Disordered" evidence="7">
    <location>
        <begin position="16"/>
        <end position="65"/>
    </location>
</feature>
<evidence type="ECO:0000313" key="9">
    <source>
        <dbReference type="EMBL" id="GKV21456.1"/>
    </source>
</evidence>
<feature type="compositionally biased region" description="Polar residues" evidence="7">
    <location>
        <begin position="333"/>
        <end position="372"/>
    </location>
</feature>
<dbReference type="InterPro" id="IPR044847">
    <property type="entry name" value="KAN_fam"/>
</dbReference>
<keyword evidence="4" id="KW-0805">Transcription regulation</keyword>
<protein>
    <recommendedName>
        <fullName evidence="8">Myb-like domain-containing protein</fullName>
    </recommendedName>
</protein>
<keyword evidence="3" id="KW-0221">Differentiation</keyword>
<keyword evidence="2" id="KW-0217">Developmental protein</keyword>
<dbReference type="GO" id="GO:0010158">
    <property type="term" value="P:abaxial cell fate specification"/>
    <property type="evidence" value="ECO:0007669"/>
    <property type="project" value="InterPro"/>
</dbReference>
<comment type="caution">
    <text evidence="9">The sequence shown here is derived from an EMBL/GenBank/DDBJ whole genome shotgun (WGS) entry which is preliminary data.</text>
</comment>
<dbReference type="Proteomes" id="UP001054252">
    <property type="component" value="Unassembled WGS sequence"/>
</dbReference>
<feature type="domain" description="Myb-like" evidence="8">
    <location>
        <begin position="210"/>
        <end position="261"/>
    </location>
</feature>
<dbReference type="NCBIfam" id="TIGR01557">
    <property type="entry name" value="myb_SHAQKYF"/>
    <property type="match status" value="1"/>
</dbReference>
<feature type="compositionally biased region" description="Polar residues" evidence="7">
    <location>
        <begin position="293"/>
        <end position="302"/>
    </location>
</feature>
<keyword evidence="5" id="KW-0804">Transcription</keyword>
<dbReference type="AlphaFoldDB" id="A0AAV5K8D3"/>
<dbReference type="PANTHER" id="PTHR31496">
    <property type="entry name" value="TRANSCRIPTION FACTOR KAN2-RELATED"/>
    <property type="match status" value="1"/>
</dbReference>
<dbReference type="EMBL" id="BPVZ01000057">
    <property type="protein sequence ID" value="GKV21456.1"/>
    <property type="molecule type" value="Genomic_DNA"/>
</dbReference>
<feature type="compositionally biased region" description="Low complexity" evidence="7">
    <location>
        <begin position="315"/>
        <end position="328"/>
    </location>
</feature>
<organism evidence="9 10">
    <name type="scientific">Rubroshorea leprosula</name>
    <dbReference type="NCBI Taxonomy" id="152421"/>
    <lineage>
        <taxon>Eukaryota</taxon>
        <taxon>Viridiplantae</taxon>
        <taxon>Streptophyta</taxon>
        <taxon>Embryophyta</taxon>
        <taxon>Tracheophyta</taxon>
        <taxon>Spermatophyta</taxon>
        <taxon>Magnoliopsida</taxon>
        <taxon>eudicotyledons</taxon>
        <taxon>Gunneridae</taxon>
        <taxon>Pentapetalae</taxon>
        <taxon>rosids</taxon>
        <taxon>malvids</taxon>
        <taxon>Malvales</taxon>
        <taxon>Dipterocarpaceae</taxon>
        <taxon>Rubroshorea</taxon>
    </lineage>
</organism>
<sequence>MFRKGDYFREQSLNPIPDLSLHISPPDSAPSSICTATNDSSFDIRGRDDGIRSHSDGSVKPAGSQAYTDLSLANPNSEAENSPWTRNINQGISLLDVSGLKPIKGIPVYNNCMFPISGSDFRDLDHNRLRFYQTPSPITPANSAVLHSTDEPCRIGSTARFNGISLETIRPRFQFNQYGASLASSELCNGMNRSRFIPPKLQKRNMRAPRMRWTSSLHARFVHAVELLGGHERATPKSVLELMDVKDLTLAHVKSHLQMYRTVKSTDKPAASSDGSGDEEFLPPRNTPEHCSLNRSTRSGSPNLPREYVSNIAHSSPNLWRNSSSSGGDCLSHSRNPGETAPETISSQQTTENQFDEGSSFAQSNRFSGSNSDHLHNPSLEFTLGRPDWQNKEHD</sequence>
<reference evidence="9 10" key="1">
    <citation type="journal article" date="2021" name="Commun. Biol.">
        <title>The genome of Shorea leprosula (Dipterocarpaceae) highlights the ecological relevance of drought in aseasonal tropical rainforests.</title>
        <authorList>
            <person name="Ng K.K.S."/>
            <person name="Kobayashi M.J."/>
            <person name="Fawcett J.A."/>
            <person name="Hatakeyama M."/>
            <person name="Paape T."/>
            <person name="Ng C.H."/>
            <person name="Ang C.C."/>
            <person name="Tnah L.H."/>
            <person name="Lee C.T."/>
            <person name="Nishiyama T."/>
            <person name="Sese J."/>
            <person name="O'Brien M.J."/>
            <person name="Copetti D."/>
            <person name="Mohd Noor M.I."/>
            <person name="Ong R.C."/>
            <person name="Putra M."/>
            <person name="Sireger I.Z."/>
            <person name="Indrioko S."/>
            <person name="Kosugi Y."/>
            <person name="Izuno A."/>
            <person name="Isagi Y."/>
            <person name="Lee S.L."/>
            <person name="Shimizu K.K."/>
        </authorList>
    </citation>
    <scope>NUCLEOTIDE SEQUENCE [LARGE SCALE GENOMIC DNA]</scope>
    <source>
        <strain evidence="9">214</strain>
    </source>
</reference>
<feature type="compositionally biased region" description="Basic and acidic residues" evidence="7">
    <location>
        <begin position="42"/>
        <end position="57"/>
    </location>
</feature>
<proteinExistence type="predicted"/>
<dbReference type="Gene3D" id="1.10.10.60">
    <property type="entry name" value="Homeodomain-like"/>
    <property type="match status" value="1"/>
</dbReference>
<dbReference type="FunFam" id="1.10.10.60:FF:000002">
    <property type="entry name" value="Myb family transcription factor"/>
    <property type="match status" value="1"/>
</dbReference>
<dbReference type="GO" id="GO:0006355">
    <property type="term" value="P:regulation of DNA-templated transcription"/>
    <property type="evidence" value="ECO:0007669"/>
    <property type="project" value="InterPro"/>
</dbReference>
<evidence type="ECO:0000256" key="4">
    <source>
        <dbReference type="ARBA" id="ARBA00023015"/>
    </source>
</evidence>